<evidence type="ECO:0000256" key="6">
    <source>
        <dbReference type="ARBA" id="ARBA00022801"/>
    </source>
</evidence>
<evidence type="ECO:0000256" key="5">
    <source>
        <dbReference type="ARBA" id="ARBA00022723"/>
    </source>
</evidence>
<feature type="region of interest" description="Disordered" evidence="8">
    <location>
        <begin position="1"/>
        <end position="29"/>
    </location>
</feature>
<comment type="cofactor">
    <cofactor evidence="1">
        <name>a divalent metal cation</name>
        <dbReference type="ChEBI" id="CHEBI:60240"/>
    </cofactor>
</comment>
<evidence type="ECO:0000256" key="7">
    <source>
        <dbReference type="ARBA" id="ARBA00023242"/>
    </source>
</evidence>
<proteinExistence type="inferred from homology"/>
<dbReference type="AlphaFoldDB" id="A0A8J2WNZ4"/>
<dbReference type="EMBL" id="CAKKLH010000302">
    <property type="protein sequence ID" value="CAH0110318.1"/>
    <property type="molecule type" value="Genomic_DNA"/>
</dbReference>
<keyword evidence="11" id="KW-1185">Reference proteome</keyword>
<comment type="caution">
    <text evidence="10">The sequence shown here is derived from an EMBL/GenBank/DDBJ whole genome shotgun (WGS) entry which is preliminary data.</text>
</comment>
<comment type="similarity">
    <text evidence="3">Belongs to the HARBI1 family.</text>
</comment>
<dbReference type="GO" id="GO:0016787">
    <property type="term" value="F:hydrolase activity"/>
    <property type="evidence" value="ECO:0007669"/>
    <property type="project" value="UniProtKB-KW"/>
</dbReference>
<dbReference type="OrthoDB" id="6378447at2759"/>
<evidence type="ECO:0000256" key="1">
    <source>
        <dbReference type="ARBA" id="ARBA00001968"/>
    </source>
</evidence>
<dbReference type="Pfam" id="PF13359">
    <property type="entry name" value="DDE_Tnp_4"/>
    <property type="match status" value="1"/>
</dbReference>
<accession>A0A8J2WNZ4</accession>
<feature type="compositionally biased region" description="Acidic residues" evidence="8">
    <location>
        <begin position="1"/>
        <end position="25"/>
    </location>
</feature>
<dbReference type="InterPro" id="IPR027806">
    <property type="entry name" value="HARBI1_dom"/>
</dbReference>
<dbReference type="InterPro" id="IPR045249">
    <property type="entry name" value="HARBI1-like"/>
</dbReference>
<reference evidence="10" key="1">
    <citation type="submission" date="2021-11" db="EMBL/GenBank/DDBJ databases">
        <authorList>
            <person name="Schell T."/>
        </authorList>
    </citation>
    <scope>NUCLEOTIDE SEQUENCE</scope>
    <source>
        <strain evidence="10">M5</strain>
    </source>
</reference>
<evidence type="ECO:0000313" key="11">
    <source>
        <dbReference type="Proteomes" id="UP000789390"/>
    </source>
</evidence>
<evidence type="ECO:0000256" key="8">
    <source>
        <dbReference type="SAM" id="MobiDB-lite"/>
    </source>
</evidence>
<keyword evidence="5" id="KW-0479">Metal-binding</keyword>
<name>A0A8J2WNZ4_9CRUS</name>
<organism evidence="10 11">
    <name type="scientific">Daphnia galeata</name>
    <dbReference type="NCBI Taxonomy" id="27404"/>
    <lineage>
        <taxon>Eukaryota</taxon>
        <taxon>Metazoa</taxon>
        <taxon>Ecdysozoa</taxon>
        <taxon>Arthropoda</taxon>
        <taxon>Crustacea</taxon>
        <taxon>Branchiopoda</taxon>
        <taxon>Diplostraca</taxon>
        <taxon>Cladocera</taxon>
        <taxon>Anomopoda</taxon>
        <taxon>Daphniidae</taxon>
        <taxon>Daphnia</taxon>
    </lineage>
</organism>
<evidence type="ECO:0000256" key="2">
    <source>
        <dbReference type="ARBA" id="ARBA00004123"/>
    </source>
</evidence>
<dbReference type="PANTHER" id="PTHR22930">
    <property type="match status" value="1"/>
</dbReference>
<keyword evidence="6" id="KW-0378">Hydrolase</keyword>
<dbReference type="GO" id="GO:0004518">
    <property type="term" value="F:nuclease activity"/>
    <property type="evidence" value="ECO:0007669"/>
    <property type="project" value="UniProtKB-KW"/>
</dbReference>
<keyword evidence="4" id="KW-0540">Nuclease</keyword>
<comment type="subcellular location">
    <subcellularLocation>
        <location evidence="2">Nucleus</location>
    </subcellularLocation>
</comment>
<evidence type="ECO:0000259" key="9">
    <source>
        <dbReference type="Pfam" id="PF13359"/>
    </source>
</evidence>
<evidence type="ECO:0000256" key="3">
    <source>
        <dbReference type="ARBA" id="ARBA00006958"/>
    </source>
</evidence>
<sequence length="460" mass="52372">MDDSSEDEISENSDVDLEDSDNDSEETIKNNELLMKTQWLCGDGRPSRRLKALQNSYRPVGRFQNSSSQREQHSLCTTVLLAEKSMTDCFTFRFRNIIRMSPFMFNKLLNMVGPKIAKKYKKRRSIPVEQRLALTLRFLASGDCLRSLSYAFRIGHSTVSETIRETCEKIFETLFPIYLKPPDSNGWKKIANEFSKIKNFSNCIGAGDGKHFAIQCLTNSGSSLYNYKGFHSMVMFAICDANYCFTVVDIGAYGRQGDASIFASSQFAMKLENCSLRIPPPCPLVYSDVIVPHVFVMDDAFPLKRNIMKPYPGRSLGTLLKGERTFNYIRLSRARRMVENAFGIIVSKLQIFSKPIIASPSNVEKYIGAGVVLHNMLIREDSRFCLDNQNLPDHFDANGKLIEGAWRSDATAKSMFRDFPLSKGANYTSVAKIIRIQFEEYFMKEGAVPWQKCKKEEDHE</sequence>
<dbReference type="PANTHER" id="PTHR22930:SF269">
    <property type="entry name" value="NUCLEASE HARBI1-LIKE PROTEIN"/>
    <property type="match status" value="1"/>
</dbReference>
<dbReference type="Proteomes" id="UP000789390">
    <property type="component" value="Unassembled WGS sequence"/>
</dbReference>
<gene>
    <name evidence="10" type="ORF">DGAL_LOCUS13881</name>
</gene>
<keyword evidence="7" id="KW-0539">Nucleus</keyword>
<evidence type="ECO:0000256" key="4">
    <source>
        <dbReference type="ARBA" id="ARBA00022722"/>
    </source>
</evidence>
<dbReference type="GO" id="GO:0005634">
    <property type="term" value="C:nucleus"/>
    <property type="evidence" value="ECO:0007669"/>
    <property type="project" value="UniProtKB-SubCell"/>
</dbReference>
<evidence type="ECO:0000313" key="10">
    <source>
        <dbReference type="EMBL" id="CAH0110318.1"/>
    </source>
</evidence>
<protein>
    <recommendedName>
        <fullName evidence="9">DDE Tnp4 domain-containing protein</fullName>
    </recommendedName>
</protein>
<feature type="domain" description="DDE Tnp4" evidence="9">
    <location>
        <begin position="208"/>
        <end position="375"/>
    </location>
</feature>
<dbReference type="GO" id="GO:0046872">
    <property type="term" value="F:metal ion binding"/>
    <property type="evidence" value="ECO:0007669"/>
    <property type="project" value="UniProtKB-KW"/>
</dbReference>